<comment type="similarity">
    <text evidence="1">Belongs to the outer membrane factor (OMF) (TC 1.B.17) family.</text>
</comment>
<dbReference type="Pfam" id="PF02321">
    <property type="entry name" value="OEP"/>
    <property type="match status" value="1"/>
</dbReference>
<evidence type="ECO:0000256" key="2">
    <source>
        <dbReference type="SAM" id="SignalP"/>
    </source>
</evidence>
<name>A0A937K246_9BACT</name>
<dbReference type="Gene3D" id="1.20.1600.10">
    <property type="entry name" value="Outer membrane efflux proteins (OEP)"/>
    <property type="match status" value="1"/>
</dbReference>
<reference evidence="3" key="1">
    <citation type="submission" date="2021-01" db="EMBL/GenBank/DDBJ databases">
        <title>Fulvivirga kasyanovii gen. nov., sp nov., a novel member of the phylum Bacteroidetes isolated from seawater in a mussel farm.</title>
        <authorList>
            <person name="Zhao L.-H."/>
            <person name="Wang Z.-J."/>
        </authorList>
    </citation>
    <scope>NUCLEOTIDE SEQUENCE</scope>
    <source>
        <strain evidence="3">2943</strain>
    </source>
</reference>
<protein>
    <submittedName>
        <fullName evidence="3">TolC family protein</fullName>
    </submittedName>
</protein>
<dbReference type="InterPro" id="IPR010131">
    <property type="entry name" value="MdtP/NodT-like"/>
</dbReference>
<dbReference type="InterPro" id="IPR003423">
    <property type="entry name" value="OMP_efflux"/>
</dbReference>
<dbReference type="PANTHER" id="PTHR30203">
    <property type="entry name" value="OUTER MEMBRANE CATION EFFLUX PROTEIN"/>
    <property type="match status" value="1"/>
</dbReference>
<dbReference type="EMBL" id="JAESIY010000011">
    <property type="protein sequence ID" value="MBL3658181.1"/>
    <property type="molecule type" value="Genomic_DNA"/>
</dbReference>
<proteinExistence type="inferred from homology"/>
<dbReference type="Proteomes" id="UP000659388">
    <property type="component" value="Unassembled WGS sequence"/>
</dbReference>
<dbReference type="SUPFAM" id="SSF56954">
    <property type="entry name" value="Outer membrane efflux proteins (OEP)"/>
    <property type="match status" value="1"/>
</dbReference>
<feature type="chain" id="PRO_5036932025" evidence="2">
    <location>
        <begin position="20"/>
        <end position="231"/>
    </location>
</feature>
<sequence>MKSLTFTLTLILISLFGLNAQTIDYDRIVLPEDAQDITIEERLVQLAWQNHPDNKILFRDKQAAKYNMRSTQWSWLEQINISGNLNEFTLDKDSERNNFYPRYNFSVSFPLGMFATRPLAVKQAREMYKITDDQIKSKMIQVRASVLSSYENYKTNKEIYEIEASATQDIEASFQLTEQRFKNGEESLENYSSTLRSFNDQKRKEINARNAYNLAKIELESLIGLKLEEVL</sequence>
<keyword evidence="4" id="KW-1185">Reference proteome</keyword>
<dbReference type="RefSeq" id="WP_202245975.1">
    <property type="nucleotide sequence ID" value="NZ_JAESIY010000011.1"/>
</dbReference>
<dbReference type="GO" id="GO:0015562">
    <property type="term" value="F:efflux transmembrane transporter activity"/>
    <property type="evidence" value="ECO:0007669"/>
    <property type="project" value="InterPro"/>
</dbReference>
<evidence type="ECO:0000313" key="3">
    <source>
        <dbReference type="EMBL" id="MBL3658181.1"/>
    </source>
</evidence>
<evidence type="ECO:0000256" key="1">
    <source>
        <dbReference type="ARBA" id="ARBA00007613"/>
    </source>
</evidence>
<evidence type="ECO:0000313" key="4">
    <source>
        <dbReference type="Proteomes" id="UP000659388"/>
    </source>
</evidence>
<comment type="caution">
    <text evidence="3">The sequence shown here is derived from an EMBL/GenBank/DDBJ whole genome shotgun (WGS) entry which is preliminary data.</text>
</comment>
<dbReference type="PANTHER" id="PTHR30203:SF24">
    <property type="entry name" value="BLR4935 PROTEIN"/>
    <property type="match status" value="1"/>
</dbReference>
<gene>
    <name evidence="3" type="ORF">JL102_18660</name>
</gene>
<dbReference type="AlphaFoldDB" id="A0A937K246"/>
<feature type="signal peptide" evidence="2">
    <location>
        <begin position="1"/>
        <end position="19"/>
    </location>
</feature>
<accession>A0A937K246</accession>
<organism evidence="3 4">
    <name type="scientific">Fulvivirga sediminis</name>
    <dbReference type="NCBI Taxonomy" id="2803949"/>
    <lineage>
        <taxon>Bacteria</taxon>
        <taxon>Pseudomonadati</taxon>
        <taxon>Bacteroidota</taxon>
        <taxon>Cytophagia</taxon>
        <taxon>Cytophagales</taxon>
        <taxon>Fulvivirgaceae</taxon>
        <taxon>Fulvivirga</taxon>
    </lineage>
</organism>
<keyword evidence="2" id="KW-0732">Signal</keyword>